<feature type="region of interest" description="Disordered" evidence="1">
    <location>
        <begin position="338"/>
        <end position="361"/>
    </location>
</feature>
<feature type="region of interest" description="Disordered" evidence="1">
    <location>
        <begin position="282"/>
        <end position="306"/>
    </location>
</feature>
<keyword evidence="2" id="KW-1185">Reference proteome</keyword>
<protein>
    <submittedName>
        <fullName evidence="3">LOW QUALITY PROTEIN: protein FAM217A</fullName>
    </submittedName>
</protein>
<dbReference type="PANTHER" id="PTHR22145">
    <property type="entry name" value="SI:CH211-266K22.6"/>
    <property type="match status" value="1"/>
</dbReference>
<evidence type="ECO:0000313" key="2">
    <source>
        <dbReference type="Proteomes" id="UP000504612"/>
    </source>
</evidence>
<feature type="region of interest" description="Disordered" evidence="1">
    <location>
        <begin position="53"/>
        <end position="103"/>
    </location>
</feature>
<reference evidence="3" key="1">
    <citation type="submission" date="2025-08" db="UniProtKB">
        <authorList>
            <consortium name="RefSeq"/>
        </authorList>
    </citation>
    <scope>IDENTIFICATION</scope>
</reference>
<feature type="compositionally biased region" description="Basic and acidic residues" evidence="1">
    <location>
        <begin position="338"/>
        <end position="352"/>
    </location>
</feature>
<dbReference type="KEGG" id="nss:113418031"/>
<feature type="region of interest" description="Disordered" evidence="1">
    <location>
        <begin position="130"/>
        <end position="178"/>
    </location>
</feature>
<proteinExistence type="predicted"/>
<dbReference type="AlphaFoldDB" id="A0A6J1UXU7"/>
<name>A0A6J1UXU7_9SAUR</name>
<feature type="compositionally biased region" description="Basic and acidic residues" evidence="1">
    <location>
        <begin position="69"/>
        <end position="81"/>
    </location>
</feature>
<feature type="compositionally biased region" description="Basic and acidic residues" evidence="1">
    <location>
        <begin position="89"/>
        <end position="101"/>
    </location>
</feature>
<dbReference type="Proteomes" id="UP000504612">
    <property type="component" value="Unplaced"/>
</dbReference>
<evidence type="ECO:0000256" key="1">
    <source>
        <dbReference type="SAM" id="MobiDB-lite"/>
    </source>
</evidence>
<organism evidence="2 3">
    <name type="scientific">Notechis scutatus</name>
    <name type="common">mainland tiger snake</name>
    <dbReference type="NCBI Taxonomy" id="8663"/>
    <lineage>
        <taxon>Eukaryota</taxon>
        <taxon>Metazoa</taxon>
        <taxon>Chordata</taxon>
        <taxon>Craniata</taxon>
        <taxon>Vertebrata</taxon>
        <taxon>Euteleostomi</taxon>
        <taxon>Lepidosauria</taxon>
        <taxon>Squamata</taxon>
        <taxon>Bifurcata</taxon>
        <taxon>Unidentata</taxon>
        <taxon>Episquamata</taxon>
        <taxon>Toxicofera</taxon>
        <taxon>Serpentes</taxon>
        <taxon>Colubroidea</taxon>
        <taxon>Elapidae</taxon>
        <taxon>Hydrophiinae</taxon>
        <taxon>Notechis</taxon>
    </lineage>
</organism>
<dbReference type="RefSeq" id="XP_026532469.1">
    <property type="nucleotide sequence ID" value="XM_026676684.1"/>
</dbReference>
<dbReference type="CTD" id="222826"/>
<dbReference type="Pfam" id="PF15344">
    <property type="entry name" value="FAM217"/>
    <property type="match status" value="1"/>
</dbReference>
<dbReference type="GeneID" id="113418031"/>
<sequence length="536" mass="59469">MDYISPPHNPHTASGTTITLTFIMTQLTRRGEHFTAPEQGGLGPRVYSFPLLLPPQKKRPTGCAPSGLGKERAARKDPRGRGEKRRQGKERGGRFALEKPRGSWQGCSGDWAISMAGSGPPRTLKAEAEAQGAKPKFRSAASCPSMYPASGRSASPPRKETQRSFTNFPGLGEKSRVDKPANLKGKKEAIPGIYGTTLPINTFTHQELHVYGLETDCSAEKKFHSPEGTLTSPIYKDHYKVAIEQLTSLNTSKNSRTNQLNSNSNKQGQFYYWSHIPTQGSTSVSRDFSKPDAELQSGSSDGLTNVATTNPAVQCFTKRYHPVSYPETKKTALEKNCRKDDGDSLKKTHEVTSSDSYLATDSSNDDIHAANKWKSKKRNVNTESKRLVEEKEVTESEKRNTALLKYFKHLNVNIKTDPFVNQEDAPSLLENDKFPYPDFLPSPYNNLDFKKLSLSKSDSWKSSINPPLNDSLDKIVSRLVEMERLQHLTILREKKKEAVSTVAAASNRSISQKSYTNQNSQGHLIACVACLGQKET</sequence>
<evidence type="ECO:0000313" key="3">
    <source>
        <dbReference type="RefSeq" id="XP_026532469.1"/>
    </source>
</evidence>
<dbReference type="InterPro" id="IPR029266">
    <property type="entry name" value="FAM217"/>
</dbReference>
<dbReference type="PANTHER" id="PTHR22145:SF4">
    <property type="entry name" value="PROTEIN FAM217A"/>
    <property type="match status" value="1"/>
</dbReference>
<accession>A0A6J1UXU7</accession>
<feature type="compositionally biased region" description="Polar residues" evidence="1">
    <location>
        <begin position="296"/>
        <end position="306"/>
    </location>
</feature>
<gene>
    <name evidence="3" type="primary">FAM217A</name>
</gene>